<dbReference type="SUPFAM" id="SSF53850">
    <property type="entry name" value="Periplasmic binding protein-like II"/>
    <property type="match status" value="1"/>
</dbReference>
<name>A0A4S1CL37_9BACT</name>
<evidence type="ECO:0000256" key="1">
    <source>
        <dbReference type="ARBA" id="ARBA00004418"/>
    </source>
</evidence>
<evidence type="ECO:0000313" key="5">
    <source>
        <dbReference type="EMBL" id="TGU74445.1"/>
    </source>
</evidence>
<dbReference type="PANTHER" id="PTHR30024">
    <property type="entry name" value="ALIPHATIC SULFONATES-BINDING PROTEIN-RELATED"/>
    <property type="match status" value="1"/>
</dbReference>
<dbReference type="GO" id="GO:0042597">
    <property type="term" value="C:periplasmic space"/>
    <property type="evidence" value="ECO:0007669"/>
    <property type="project" value="UniProtKB-SubCell"/>
</dbReference>
<comment type="subcellular location">
    <subcellularLocation>
        <location evidence="1">Periplasm</location>
    </subcellularLocation>
</comment>
<dbReference type="Pfam" id="PF13379">
    <property type="entry name" value="NMT1_2"/>
    <property type="match status" value="1"/>
</dbReference>
<keyword evidence="6" id="KW-1185">Reference proteome</keyword>
<dbReference type="GO" id="GO:0042918">
    <property type="term" value="P:alkanesulfonate transmembrane transport"/>
    <property type="evidence" value="ECO:0007669"/>
    <property type="project" value="TreeGrafter"/>
</dbReference>
<dbReference type="AlphaFoldDB" id="A0A4S1CL37"/>
<keyword evidence="4" id="KW-0812">Transmembrane</keyword>
<keyword evidence="4" id="KW-0472">Membrane</keyword>
<organism evidence="5 6">
    <name type="scientific">Geomonas terrae</name>
    <dbReference type="NCBI Taxonomy" id="2562681"/>
    <lineage>
        <taxon>Bacteria</taxon>
        <taxon>Pseudomonadati</taxon>
        <taxon>Thermodesulfobacteriota</taxon>
        <taxon>Desulfuromonadia</taxon>
        <taxon>Geobacterales</taxon>
        <taxon>Geobacteraceae</taxon>
        <taxon>Geomonas</taxon>
    </lineage>
</organism>
<dbReference type="EMBL" id="SRSC01000001">
    <property type="protein sequence ID" value="TGU74445.1"/>
    <property type="molecule type" value="Genomic_DNA"/>
</dbReference>
<evidence type="ECO:0000313" key="6">
    <source>
        <dbReference type="Proteomes" id="UP000306416"/>
    </source>
</evidence>
<dbReference type="Gene3D" id="3.40.190.10">
    <property type="entry name" value="Periplasmic binding protein-like II"/>
    <property type="match status" value="2"/>
</dbReference>
<proteinExistence type="inferred from homology"/>
<dbReference type="Proteomes" id="UP000306416">
    <property type="component" value="Unassembled WGS sequence"/>
</dbReference>
<keyword evidence="3" id="KW-0732">Signal</keyword>
<evidence type="ECO:0000256" key="2">
    <source>
        <dbReference type="ARBA" id="ARBA00010742"/>
    </source>
</evidence>
<reference evidence="5 6" key="1">
    <citation type="submission" date="2019-04" db="EMBL/GenBank/DDBJ databases">
        <title>Geobacter oryzae sp. nov., ferric-reducing bacteria isolated from paddy soil.</title>
        <authorList>
            <person name="Xu Z."/>
            <person name="Masuda Y."/>
            <person name="Itoh H."/>
            <person name="Senoo K."/>
        </authorList>
    </citation>
    <scope>NUCLEOTIDE SEQUENCE [LARGE SCALE GENOMIC DNA]</scope>
    <source>
        <strain evidence="5 6">Red111</strain>
    </source>
</reference>
<gene>
    <name evidence="5" type="ORF">E4633_02985</name>
</gene>
<sequence length="366" mass="39859">MHQPPIAIRYAVKMIWVMLLVQLFATAAAGAPSASKVKKPAAEPMVITFVYFPMAVPVAVLGETLKRDRLLKRELEQAGCRIAFRTLAKGADAVPLVHSRQIDAVMFSDMPAIEAASSGDLVIAGTVKRSYASVLAHSNVVLEQLAGKKVGNVPGSTSHYALLQALASVRLSEREVNLVPMELHKMPEALAQGRIDAFAAWEPTPTMTMKKYPGQFCVIYRQVSLSFFALSGELLRVNRPAADALCAGIIRAVRWLKKGNNLNTASQWAVQGMTAFSGRNAEVSAADIAAITRSDLLDVPAAPLISAADREANSNLLREFDFLKSIGRVPANASRERFRSSIRPDLLESVLGRRSRFRLTTFDYAP</sequence>
<accession>A0A4S1CL37</accession>
<evidence type="ECO:0000256" key="4">
    <source>
        <dbReference type="SAM" id="Phobius"/>
    </source>
</evidence>
<feature type="transmembrane region" description="Helical" evidence="4">
    <location>
        <begin position="46"/>
        <end position="65"/>
    </location>
</feature>
<evidence type="ECO:0000256" key="3">
    <source>
        <dbReference type="ARBA" id="ARBA00022729"/>
    </source>
</evidence>
<keyword evidence="4" id="KW-1133">Transmembrane helix</keyword>
<comment type="caution">
    <text evidence="5">The sequence shown here is derived from an EMBL/GenBank/DDBJ whole genome shotgun (WGS) entry which is preliminary data.</text>
</comment>
<comment type="similarity">
    <text evidence="2">Belongs to the bacterial solute-binding protein SsuA/TauA family.</text>
</comment>
<evidence type="ECO:0008006" key="7">
    <source>
        <dbReference type="Google" id="ProtNLM"/>
    </source>
</evidence>
<dbReference type="PANTHER" id="PTHR30024:SF47">
    <property type="entry name" value="TAURINE-BINDING PERIPLASMIC PROTEIN"/>
    <property type="match status" value="1"/>
</dbReference>
<protein>
    <recommendedName>
        <fullName evidence="7">ABC transporter substrate-binding protein</fullName>
    </recommendedName>
</protein>